<dbReference type="SUPFAM" id="SSF51316">
    <property type="entry name" value="Mss4-like"/>
    <property type="match status" value="1"/>
</dbReference>
<dbReference type="InterPro" id="IPR011057">
    <property type="entry name" value="Mss4-like_sf"/>
</dbReference>
<gene>
    <name evidence="6" type="ORF">PACTADRAFT_4395</name>
</gene>
<organism evidence="6 7">
    <name type="scientific">Pachysolen tannophilus NRRL Y-2460</name>
    <dbReference type="NCBI Taxonomy" id="669874"/>
    <lineage>
        <taxon>Eukaryota</taxon>
        <taxon>Fungi</taxon>
        <taxon>Dikarya</taxon>
        <taxon>Ascomycota</taxon>
        <taxon>Saccharomycotina</taxon>
        <taxon>Pichiomycetes</taxon>
        <taxon>Pachysolenaceae</taxon>
        <taxon>Pachysolen</taxon>
    </lineage>
</organism>
<evidence type="ECO:0000259" key="5">
    <source>
        <dbReference type="PROSITE" id="PS51891"/>
    </source>
</evidence>
<name>A0A1E4TRR6_PACTA</name>
<dbReference type="PROSITE" id="PS51891">
    <property type="entry name" value="CENP_V_GFA"/>
    <property type="match status" value="1"/>
</dbReference>
<evidence type="ECO:0000256" key="2">
    <source>
        <dbReference type="ARBA" id="ARBA00022723"/>
    </source>
</evidence>
<dbReference type="Pfam" id="PF04828">
    <property type="entry name" value="GFA"/>
    <property type="match status" value="1"/>
</dbReference>
<keyword evidence="2" id="KW-0479">Metal-binding</keyword>
<protein>
    <recommendedName>
        <fullName evidence="5">CENP-V/GFA domain-containing protein</fullName>
    </recommendedName>
</protein>
<dbReference type="Proteomes" id="UP000094236">
    <property type="component" value="Unassembled WGS sequence"/>
</dbReference>
<keyword evidence="7" id="KW-1185">Reference proteome</keyword>
<dbReference type="GO" id="GO:0016846">
    <property type="term" value="F:carbon-sulfur lyase activity"/>
    <property type="evidence" value="ECO:0007669"/>
    <property type="project" value="InterPro"/>
</dbReference>
<proteinExistence type="inferred from homology"/>
<feature type="domain" description="CENP-V/GFA" evidence="5">
    <location>
        <begin position="13"/>
        <end position="130"/>
    </location>
</feature>
<dbReference type="STRING" id="669874.A0A1E4TRR6"/>
<dbReference type="OrthoDB" id="4001640at2759"/>
<comment type="similarity">
    <text evidence="1">Belongs to the Gfa family.</text>
</comment>
<dbReference type="Gene3D" id="3.90.1590.10">
    <property type="entry name" value="glutathione-dependent formaldehyde- activating enzyme (gfa)"/>
    <property type="match status" value="1"/>
</dbReference>
<reference evidence="7" key="1">
    <citation type="submission" date="2016-05" db="EMBL/GenBank/DDBJ databases">
        <title>Comparative genomics of biotechnologically important yeasts.</title>
        <authorList>
            <consortium name="DOE Joint Genome Institute"/>
            <person name="Riley R."/>
            <person name="Haridas S."/>
            <person name="Wolfe K.H."/>
            <person name="Lopes M.R."/>
            <person name="Hittinger C.T."/>
            <person name="Goker M."/>
            <person name="Salamov A."/>
            <person name="Wisecaver J."/>
            <person name="Long T.M."/>
            <person name="Aerts A.L."/>
            <person name="Barry K."/>
            <person name="Choi C."/>
            <person name="Clum A."/>
            <person name="Coughlan A.Y."/>
            <person name="Deshpande S."/>
            <person name="Douglass A.P."/>
            <person name="Hanson S.J."/>
            <person name="Klenk H.-P."/>
            <person name="Labutti K."/>
            <person name="Lapidus A."/>
            <person name="Lindquist E."/>
            <person name="Lipzen A."/>
            <person name="Meier-Kolthoff J.P."/>
            <person name="Ohm R.A."/>
            <person name="Otillar R.P."/>
            <person name="Pangilinan J."/>
            <person name="Peng Y."/>
            <person name="Rokas A."/>
            <person name="Rosa C.A."/>
            <person name="Scheuner C."/>
            <person name="Sibirny A.A."/>
            <person name="Slot J.C."/>
            <person name="Stielow J.B."/>
            <person name="Sun H."/>
            <person name="Kurtzman C.P."/>
            <person name="Blackwell M."/>
            <person name="Grigoriev I.V."/>
            <person name="Jeffries T.W."/>
        </authorList>
    </citation>
    <scope>NUCLEOTIDE SEQUENCE [LARGE SCALE GENOMIC DNA]</scope>
    <source>
        <strain evidence="7">NRRL Y-2460</strain>
    </source>
</reference>
<accession>A0A1E4TRR6</accession>
<keyword evidence="3" id="KW-0862">Zinc</keyword>
<sequence>MSITNSQDSSITRRGSCLCEAIKFEVAGPPSVSLICYCKHCRKASSSVGHYMSVWNQNNFKLIEGDNSLKKFRSYDTESGNPKDRFFCSTCGSTIYAITTSFASDAYYVRTALLDGPLTKELYPTLEYYTEQKPEFFKLV</sequence>
<evidence type="ECO:0000256" key="3">
    <source>
        <dbReference type="ARBA" id="ARBA00022833"/>
    </source>
</evidence>
<dbReference type="EMBL" id="KV454016">
    <property type="protein sequence ID" value="ODV94453.1"/>
    <property type="molecule type" value="Genomic_DNA"/>
</dbReference>
<dbReference type="PANTHER" id="PTHR33337">
    <property type="entry name" value="GFA DOMAIN-CONTAINING PROTEIN"/>
    <property type="match status" value="1"/>
</dbReference>
<evidence type="ECO:0000256" key="1">
    <source>
        <dbReference type="ARBA" id="ARBA00005495"/>
    </source>
</evidence>
<keyword evidence="4" id="KW-0456">Lyase</keyword>
<dbReference type="GO" id="GO:0046872">
    <property type="term" value="F:metal ion binding"/>
    <property type="evidence" value="ECO:0007669"/>
    <property type="project" value="UniProtKB-KW"/>
</dbReference>
<evidence type="ECO:0000256" key="4">
    <source>
        <dbReference type="ARBA" id="ARBA00023239"/>
    </source>
</evidence>
<dbReference type="AlphaFoldDB" id="A0A1E4TRR6"/>
<dbReference type="InterPro" id="IPR006913">
    <property type="entry name" value="CENP-V/GFA"/>
</dbReference>
<dbReference type="PANTHER" id="PTHR33337:SF40">
    <property type="entry name" value="CENP-V_GFA DOMAIN-CONTAINING PROTEIN-RELATED"/>
    <property type="match status" value="1"/>
</dbReference>
<evidence type="ECO:0000313" key="7">
    <source>
        <dbReference type="Proteomes" id="UP000094236"/>
    </source>
</evidence>
<evidence type="ECO:0000313" key="6">
    <source>
        <dbReference type="EMBL" id="ODV94453.1"/>
    </source>
</evidence>